<feature type="region of interest" description="Disordered" evidence="1">
    <location>
        <begin position="1"/>
        <end position="40"/>
    </location>
</feature>
<dbReference type="HOGENOM" id="CLU_3286307_0_0_4"/>
<accession>A0A0E1W073</accession>
<gene>
    <name evidence="2" type="ORF">BURPS1710A_2035</name>
</gene>
<protein>
    <submittedName>
        <fullName evidence="2">Uncharacterized protein</fullName>
    </submittedName>
</protein>
<organism evidence="2 3">
    <name type="scientific">Burkholderia pseudomallei 1710a</name>
    <dbReference type="NCBI Taxonomy" id="320371"/>
    <lineage>
        <taxon>Bacteria</taxon>
        <taxon>Pseudomonadati</taxon>
        <taxon>Pseudomonadota</taxon>
        <taxon>Betaproteobacteria</taxon>
        <taxon>Burkholderiales</taxon>
        <taxon>Burkholderiaceae</taxon>
        <taxon>Burkholderia</taxon>
        <taxon>pseudomallei group</taxon>
    </lineage>
</organism>
<reference evidence="3" key="1">
    <citation type="submission" date="2007-08" db="EMBL/GenBank/DDBJ databases">
        <title>Annotation of Burkholderia pseudomallei 1710a.</title>
        <authorList>
            <person name="Harkins D.M."/>
            <person name="DeShazer D."/>
            <person name="Woods D.E."/>
            <person name="Brinkac L.M."/>
            <person name="Brown K.A."/>
            <person name="Hung G.C."/>
            <person name="Tuanyok A."/>
            <person name="Zhang B."/>
            <person name="Nierman W.C."/>
        </authorList>
    </citation>
    <scope>NUCLEOTIDE SEQUENCE [LARGE SCALE GENOMIC DNA]</scope>
    <source>
        <strain evidence="3">1710a</strain>
    </source>
</reference>
<evidence type="ECO:0000313" key="2">
    <source>
        <dbReference type="EMBL" id="EET06610.1"/>
    </source>
</evidence>
<evidence type="ECO:0000313" key="3">
    <source>
        <dbReference type="Proteomes" id="UP000001812"/>
    </source>
</evidence>
<dbReference type="Proteomes" id="UP000001812">
    <property type="component" value="Chromosome I"/>
</dbReference>
<dbReference type="EMBL" id="CM000832">
    <property type="protein sequence ID" value="EET06610.1"/>
    <property type="molecule type" value="Genomic_DNA"/>
</dbReference>
<evidence type="ECO:0000256" key="1">
    <source>
        <dbReference type="SAM" id="MobiDB-lite"/>
    </source>
</evidence>
<name>A0A0E1W073_BURPE</name>
<sequence>MPGFPGFPEGLQTPDSACPEHFTPLSDDPRCSQPGKRIKL</sequence>
<reference evidence="2 3" key="2">
    <citation type="submission" date="2009-05" db="EMBL/GenBank/DDBJ databases">
        <authorList>
            <person name="Harkins D.M."/>
            <person name="DeShazer D."/>
            <person name="Woods D.E."/>
            <person name="Brinkac L.M."/>
            <person name="Brown K.A."/>
            <person name="Hung G.C."/>
            <person name="Tuanyok A."/>
            <person name="Zhang B."/>
            <person name="Nierman W.C."/>
        </authorList>
    </citation>
    <scope>NUCLEOTIDE SEQUENCE [LARGE SCALE GENOMIC DNA]</scope>
    <source>
        <strain evidence="2 3">1710a</strain>
    </source>
</reference>
<dbReference type="AlphaFoldDB" id="A0A0E1W073"/>
<proteinExistence type="predicted"/>